<comment type="caution">
    <text evidence="1">The sequence shown here is derived from an EMBL/GenBank/DDBJ whole genome shotgun (WGS) entry which is preliminary data.</text>
</comment>
<name>A0A0F8X8W6_9ZZZZ</name>
<organism evidence="1">
    <name type="scientific">marine sediment metagenome</name>
    <dbReference type="NCBI Taxonomy" id="412755"/>
    <lineage>
        <taxon>unclassified sequences</taxon>
        <taxon>metagenomes</taxon>
        <taxon>ecological metagenomes</taxon>
    </lineage>
</organism>
<evidence type="ECO:0000313" key="1">
    <source>
        <dbReference type="EMBL" id="KKK65572.1"/>
    </source>
</evidence>
<protein>
    <submittedName>
        <fullName evidence="1">Uncharacterized protein</fullName>
    </submittedName>
</protein>
<gene>
    <name evidence="1" type="ORF">LCGC14_2972770</name>
</gene>
<proteinExistence type="predicted"/>
<reference evidence="1" key="1">
    <citation type="journal article" date="2015" name="Nature">
        <title>Complex archaea that bridge the gap between prokaryotes and eukaryotes.</title>
        <authorList>
            <person name="Spang A."/>
            <person name="Saw J.H."/>
            <person name="Jorgensen S.L."/>
            <person name="Zaremba-Niedzwiedzka K."/>
            <person name="Martijn J."/>
            <person name="Lind A.E."/>
            <person name="van Eijk R."/>
            <person name="Schleper C."/>
            <person name="Guy L."/>
            <person name="Ettema T.J."/>
        </authorList>
    </citation>
    <scope>NUCLEOTIDE SEQUENCE</scope>
</reference>
<sequence length="62" mass="6924">MKYESRDTLLPTLTLTNPVSIHIDDAFDVDLLKLDIGPCYWIFSKNRGVCVEAGVRRAPTSA</sequence>
<dbReference type="EMBL" id="LAZR01060488">
    <property type="protein sequence ID" value="KKK65572.1"/>
    <property type="molecule type" value="Genomic_DNA"/>
</dbReference>
<dbReference type="AlphaFoldDB" id="A0A0F8X8W6"/>
<accession>A0A0F8X8W6</accession>